<protein>
    <recommendedName>
        <fullName evidence="4">Transposase DDE domain-containing protein</fullName>
    </recommendedName>
</protein>
<dbReference type="RefSeq" id="WP_284917055.1">
    <property type="nucleotide sequence ID" value="NZ_CP126980.1"/>
</dbReference>
<feature type="region of interest" description="Disordered" evidence="1">
    <location>
        <begin position="42"/>
        <end position="67"/>
    </location>
</feature>
<evidence type="ECO:0000313" key="3">
    <source>
        <dbReference type="Proteomes" id="UP001240150"/>
    </source>
</evidence>
<dbReference type="Proteomes" id="UP001240150">
    <property type="component" value="Chromosome"/>
</dbReference>
<evidence type="ECO:0000256" key="1">
    <source>
        <dbReference type="SAM" id="MobiDB-lite"/>
    </source>
</evidence>
<organism evidence="2 3">
    <name type="scientific">Actinoplanes oblitus</name>
    <dbReference type="NCBI Taxonomy" id="3040509"/>
    <lineage>
        <taxon>Bacteria</taxon>
        <taxon>Bacillati</taxon>
        <taxon>Actinomycetota</taxon>
        <taxon>Actinomycetes</taxon>
        <taxon>Micromonosporales</taxon>
        <taxon>Micromonosporaceae</taxon>
        <taxon>Actinoplanes</taxon>
    </lineage>
</organism>
<sequence>MTNRTLRTGTGWFGARFRHAAVQVSRSKLDGVVANLGILHSKTSSELPAGTQPEGAAPREPNGGGLR</sequence>
<evidence type="ECO:0000313" key="2">
    <source>
        <dbReference type="EMBL" id="WIM95743.1"/>
    </source>
</evidence>
<evidence type="ECO:0008006" key="4">
    <source>
        <dbReference type="Google" id="ProtNLM"/>
    </source>
</evidence>
<name>A0ABY8WGW8_9ACTN</name>
<proteinExistence type="predicted"/>
<dbReference type="EMBL" id="CP126980">
    <property type="protein sequence ID" value="WIM95743.1"/>
    <property type="molecule type" value="Genomic_DNA"/>
</dbReference>
<accession>A0ABY8WGW8</accession>
<reference evidence="2 3" key="1">
    <citation type="submission" date="2023-06" db="EMBL/GenBank/DDBJ databases">
        <authorList>
            <person name="Yushchuk O."/>
            <person name="Binda E."/>
            <person name="Ruckert-Reed C."/>
            <person name="Fedorenko V."/>
            <person name="Kalinowski J."/>
            <person name="Marinelli F."/>
        </authorList>
    </citation>
    <scope>NUCLEOTIDE SEQUENCE [LARGE SCALE GENOMIC DNA]</scope>
    <source>
        <strain evidence="2 3">NRRL 3884</strain>
    </source>
</reference>
<gene>
    <name evidence="2" type="ORF">ACTOB_007872</name>
</gene>
<keyword evidence="3" id="KW-1185">Reference proteome</keyword>